<dbReference type="EMBL" id="JAHLPM010000007">
    <property type="protein sequence ID" value="MBU5438267.1"/>
    <property type="molecule type" value="Genomic_DNA"/>
</dbReference>
<dbReference type="PROSITE" id="PS51084">
    <property type="entry name" value="HIT_2"/>
    <property type="match status" value="1"/>
</dbReference>
<evidence type="ECO:0000259" key="2">
    <source>
        <dbReference type="PROSITE" id="PS51084"/>
    </source>
</evidence>
<dbReference type="InterPro" id="IPR019808">
    <property type="entry name" value="Histidine_triad_CS"/>
</dbReference>
<dbReference type="Pfam" id="PF11969">
    <property type="entry name" value="DcpS_C"/>
    <property type="match status" value="1"/>
</dbReference>
<gene>
    <name evidence="3" type="ORF">KQI42_09620</name>
</gene>
<comment type="caution">
    <text evidence="3">The sequence shown here is derived from an EMBL/GenBank/DDBJ whole genome shotgun (WGS) entry which is preliminary data.</text>
</comment>
<evidence type="ECO:0000313" key="4">
    <source>
        <dbReference type="Proteomes" id="UP000749471"/>
    </source>
</evidence>
<proteinExistence type="predicted"/>
<dbReference type="CDD" id="cd01276">
    <property type="entry name" value="PKCI_related"/>
    <property type="match status" value="1"/>
</dbReference>
<dbReference type="Proteomes" id="UP000749471">
    <property type="component" value="Unassembled WGS sequence"/>
</dbReference>
<evidence type="ECO:0000313" key="3">
    <source>
        <dbReference type="EMBL" id="MBU5438267.1"/>
    </source>
</evidence>
<dbReference type="RefSeq" id="WP_216519234.1">
    <property type="nucleotide sequence ID" value="NZ_JAHLPM010000007.1"/>
</dbReference>
<name>A0ABS6E661_9FIRM</name>
<keyword evidence="4" id="KW-1185">Reference proteome</keyword>
<evidence type="ECO:0000256" key="1">
    <source>
        <dbReference type="PROSITE-ProRule" id="PRU00464"/>
    </source>
</evidence>
<dbReference type="PANTHER" id="PTHR23089">
    <property type="entry name" value="HISTIDINE TRIAD HIT PROTEIN"/>
    <property type="match status" value="1"/>
</dbReference>
<sequence>MSDCLFCKIINGEIPSTLIYEDEKVIAFKDISPQSPVHFLVIPKEHIESADFIDKNKVPLIGHIFYVASKIAKEQGLECGYRVVNNCGNHGGQTVNHIHFHVLGGRQMMWPPG</sequence>
<protein>
    <submittedName>
        <fullName evidence="3">Histidine triad nucleotide-binding protein</fullName>
    </submittedName>
</protein>
<reference evidence="3 4" key="1">
    <citation type="submission" date="2021-06" db="EMBL/GenBank/DDBJ databases">
        <authorList>
            <person name="Sun Q."/>
            <person name="Li D."/>
        </authorList>
    </citation>
    <scope>NUCLEOTIDE SEQUENCE [LARGE SCALE GENOMIC DNA]</scope>
    <source>
        <strain evidence="3 4">MSJ-40</strain>
    </source>
</reference>
<dbReference type="InterPro" id="IPR001310">
    <property type="entry name" value="Histidine_triad_HIT"/>
</dbReference>
<dbReference type="InterPro" id="IPR011146">
    <property type="entry name" value="HIT-like"/>
</dbReference>
<feature type="short sequence motif" description="Histidine triad motif" evidence="1">
    <location>
        <begin position="97"/>
        <end position="101"/>
    </location>
</feature>
<organism evidence="3 4">
    <name type="scientific">Tissierella simiarum</name>
    <dbReference type="NCBI Taxonomy" id="2841534"/>
    <lineage>
        <taxon>Bacteria</taxon>
        <taxon>Bacillati</taxon>
        <taxon>Bacillota</taxon>
        <taxon>Tissierellia</taxon>
        <taxon>Tissierellales</taxon>
        <taxon>Tissierellaceae</taxon>
        <taxon>Tissierella</taxon>
    </lineage>
</organism>
<dbReference type="PROSITE" id="PS00892">
    <property type="entry name" value="HIT_1"/>
    <property type="match status" value="1"/>
</dbReference>
<feature type="domain" description="HIT" evidence="2">
    <location>
        <begin position="5"/>
        <end position="113"/>
    </location>
</feature>
<accession>A0ABS6E661</accession>